<dbReference type="GeneID" id="37200942"/>
<accession>A0A395I9V2</accession>
<feature type="compositionally biased region" description="Basic and acidic residues" evidence="1">
    <location>
        <begin position="70"/>
        <end position="81"/>
    </location>
</feature>
<evidence type="ECO:0000313" key="3">
    <source>
        <dbReference type="Proteomes" id="UP000248961"/>
    </source>
</evidence>
<organism evidence="2 3">
    <name type="scientific">Aspergillus homomorphus (strain CBS 101889)</name>
    <dbReference type="NCBI Taxonomy" id="1450537"/>
    <lineage>
        <taxon>Eukaryota</taxon>
        <taxon>Fungi</taxon>
        <taxon>Dikarya</taxon>
        <taxon>Ascomycota</taxon>
        <taxon>Pezizomycotina</taxon>
        <taxon>Eurotiomycetes</taxon>
        <taxon>Eurotiomycetidae</taxon>
        <taxon>Eurotiales</taxon>
        <taxon>Aspergillaceae</taxon>
        <taxon>Aspergillus</taxon>
        <taxon>Aspergillus subgen. Circumdati</taxon>
    </lineage>
</organism>
<feature type="region of interest" description="Disordered" evidence="1">
    <location>
        <begin position="48"/>
        <end position="81"/>
    </location>
</feature>
<feature type="region of interest" description="Disordered" evidence="1">
    <location>
        <begin position="1"/>
        <end position="34"/>
    </location>
</feature>
<feature type="compositionally biased region" description="Acidic residues" evidence="1">
    <location>
        <begin position="382"/>
        <end position="398"/>
    </location>
</feature>
<dbReference type="AlphaFoldDB" id="A0A395I9V2"/>
<protein>
    <submittedName>
        <fullName evidence="2">Uncharacterized protein</fullName>
    </submittedName>
</protein>
<evidence type="ECO:0000313" key="2">
    <source>
        <dbReference type="EMBL" id="RAL17002.1"/>
    </source>
</evidence>
<feature type="compositionally biased region" description="Polar residues" evidence="1">
    <location>
        <begin position="213"/>
        <end position="222"/>
    </location>
</feature>
<name>A0A395I9V2_ASPHC</name>
<evidence type="ECO:0000256" key="1">
    <source>
        <dbReference type="SAM" id="MobiDB-lite"/>
    </source>
</evidence>
<dbReference type="EMBL" id="KZ824268">
    <property type="protein sequence ID" value="RAL17002.1"/>
    <property type="molecule type" value="Genomic_DNA"/>
</dbReference>
<sequence length="438" mass="48773">MPLNPLANIFQPPPTFDPSPPPTTPATLERMSPQHWRAQRCERLRQAGIHLSLVPRASTSGSNGDDDKPEEEHDGEKEEEEHVIVPVEFSTLPLATRTQHSYFLAAREQLSRYIRAHISSPSETVAVPRLSSRMGWYMGLESDSGSVDESEDEAEAEYEYEYEYEFKSELESDLGWKQLASSSEGPAVEGKLSKRGSSEGEDDKVESLGNGHGSVTRSQSIDESGYDADINSLSSSDIDESFWSCSDSDDDEPGDKKEQGYDAFEDFTARIEFVLNLSADPVYLAEDELALEPVEVLRRLRAYVDRIIDVIETSGSKGVPLPYSAAPALVAARIVKGAQFLEDDVDGDDDDEDAEWTDEDDERSYGESEEYYSSAQVMLMDLDPDSADENSGDEDADNDPQIYREDDVVPLDEEFAGPVQAHRDVESDPAFKFWMGWA</sequence>
<feature type="region of interest" description="Disordered" evidence="1">
    <location>
        <begin position="342"/>
        <end position="367"/>
    </location>
</feature>
<dbReference type="Proteomes" id="UP000248961">
    <property type="component" value="Unassembled WGS sequence"/>
</dbReference>
<keyword evidence="3" id="KW-1185">Reference proteome</keyword>
<dbReference type="VEuPathDB" id="FungiDB:BO97DRAFT_420387"/>
<gene>
    <name evidence="2" type="ORF">BO97DRAFT_420387</name>
</gene>
<feature type="compositionally biased region" description="Pro residues" evidence="1">
    <location>
        <begin position="11"/>
        <end position="24"/>
    </location>
</feature>
<feature type="region of interest" description="Disordered" evidence="1">
    <location>
        <begin position="379"/>
        <end position="405"/>
    </location>
</feature>
<proteinExistence type="predicted"/>
<dbReference type="RefSeq" id="XP_025556156.1">
    <property type="nucleotide sequence ID" value="XM_025696653.1"/>
</dbReference>
<feature type="region of interest" description="Disordered" evidence="1">
    <location>
        <begin position="181"/>
        <end position="230"/>
    </location>
</feature>
<reference evidence="2 3" key="1">
    <citation type="submission" date="2018-02" db="EMBL/GenBank/DDBJ databases">
        <title>The genomes of Aspergillus section Nigri reveals drivers in fungal speciation.</title>
        <authorList>
            <consortium name="DOE Joint Genome Institute"/>
            <person name="Vesth T.C."/>
            <person name="Nybo J."/>
            <person name="Theobald S."/>
            <person name="Brandl J."/>
            <person name="Frisvad J.C."/>
            <person name="Nielsen K.F."/>
            <person name="Lyhne E.K."/>
            <person name="Kogle M.E."/>
            <person name="Kuo A."/>
            <person name="Riley R."/>
            <person name="Clum A."/>
            <person name="Nolan M."/>
            <person name="Lipzen A."/>
            <person name="Salamov A."/>
            <person name="Henrissat B."/>
            <person name="Wiebenga A."/>
            <person name="De vries R.P."/>
            <person name="Grigoriev I.V."/>
            <person name="Mortensen U.H."/>
            <person name="Andersen M.R."/>
            <person name="Baker S.E."/>
        </authorList>
    </citation>
    <scope>NUCLEOTIDE SEQUENCE [LARGE SCALE GENOMIC DNA]</scope>
    <source>
        <strain evidence="2 3">CBS 101889</strain>
    </source>
</reference>